<proteinExistence type="inferred from homology"/>
<dbReference type="GO" id="GO:0003924">
    <property type="term" value="F:GTPase activity"/>
    <property type="evidence" value="ECO:0007669"/>
    <property type="project" value="InterPro"/>
</dbReference>
<comment type="caution">
    <text evidence="8">The sequence shown here is derived from an EMBL/GenBank/DDBJ whole genome shotgun (WGS) entry which is preliminary data.</text>
</comment>
<dbReference type="NCBIfam" id="NF009372">
    <property type="entry name" value="PRK12735.1"/>
    <property type="match status" value="1"/>
</dbReference>
<keyword evidence="9" id="KW-1185">Reference proteome</keyword>
<dbReference type="OrthoDB" id="2067at2759"/>
<dbReference type="InterPro" id="IPR027417">
    <property type="entry name" value="P-loop_NTPase"/>
</dbReference>
<name>A0A9P6ULH1_9FUNG</name>
<dbReference type="NCBIfam" id="NF000766">
    <property type="entry name" value="PRK00049.1"/>
    <property type="match status" value="1"/>
</dbReference>
<dbReference type="Gene3D" id="3.40.50.300">
    <property type="entry name" value="P-loop containing nucleotide triphosphate hydrolases"/>
    <property type="match status" value="1"/>
</dbReference>
<evidence type="ECO:0000256" key="6">
    <source>
        <dbReference type="ARBA" id="ARBA00023134"/>
    </source>
</evidence>
<evidence type="ECO:0000256" key="1">
    <source>
        <dbReference type="ARBA" id="ARBA00007249"/>
    </source>
</evidence>
<keyword evidence="3" id="KW-0547">Nucleotide-binding</keyword>
<dbReference type="PANTHER" id="PTHR43721">
    <property type="entry name" value="ELONGATION FACTOR TU-RELATED"/>
    <property type="match status" value="1"/>
</dbReference>
<evidence type="ECO:0000313" key="8">
    <source>
        <dbReference type="EMBL" id="KAG0310537.1"/>
    </source>
</evidence>
<sequence>MPKEQFKRLRPSVIVGTLGHVDHGKTTLTTAIANVLASKYGGDPKDLNTALEESVSGIAINTVQVEYNSAARHYRHIDCSSHLDTVKSLITGAAQLDGAILVCSATDGPMPQTREHIMLARQVGIPYIIVFLSKCDMVDDEELLELVDMEVRELLSKYDYPGDDVPFIRGSAKLALEGDRGELGEQAIMKLVDALDSYIPTPERVEDGAFLMPIDDVVSISSRGTVVTGRIERGIVNTGDEVEIVGLKDTAKTICMGIAMFGKDLNRGEAGDNVSILLQDIKREDVQHGQVLAKPASIKPHTEFEAQIYVLSKEEGGRHTPFFSNYRPQFYFRNVDVTGSIELPEGKENVVPGDDLSVKMKLISPIAMELSVRFSIREGGRVIGTGVPKQPDAYTGKIDTKECLNFMDSH</sequence>
<keyword evidence="6" id="KW-0342">GTP-binding</keyword>
<dbReference type="FunFam" id="2.40.30.10:FF:000001">
    <property type="entry name" value="Elongation factor Tu"/>
    <property type="match status" value="1"/>
</dbReference>
<dbReference type="InterPro" id="IPR000795">
    <property type="entry name" value="T_Tr_GTP-bd_dom"/>
</dbReference>
<dbReference type="NCBIfam" id="TIGR00485">
    <property type="entry name" value="EF-Tu"/>
    <property type="match status" value="1"/>
</dbReference>
<dbReference type="PANTHER" id="PTHR43721:SF22">
    <property type="entry name" value="ELONGATION FACTOR TU, MITOCHONDRIAL"/>
    <property type="match status" value="1"/>
</dbReference>
<dbReference type="InterPro" id="IPR004541">
    <property type="entry name" value="Transl_elong_EFTu/EF1A_bac/org"/>
</dbReference>
<dbReference type="InterPro" id="IPR009001">
    <property type="entry name" value="Transl_elong_EF1A/Init_IF2_C"/>
</dbReference>
<dbReference type="InterPro" id="IPR004161">
    <property type="entry name" value="EFTu-like_2"/>
</dbReference>
<dbReference type="InterPro" id="IPR041709">
    <property type="entry name" value="EF-Tu_GTP-bd"/>
</dbReference>
<evidence type="ECO:0000256" key="2">
    <source>
        <dbReference type="ARBA" id="ARBA00017898"/>
    </source>
</evidence>
<dbReference type="InterPro" id="IPR004160">
    <property type="entry name" value="Transl_elong_EFTu/EF1A_C"/>
</dbReference>
<keyword evidence="5" id="KW-0648">Protein biosynthesis</keyword>
<dbReference type="PROSITE" id="PS51722">
    <property type="entry name" value="G_TR_2"/>
    <property type="match status" value="1"/>
</dbReference>
<dbReference type="SUPFAM" id="SSF52540">
    <property type="entry name" value="P-loop containing nucleoside triphosphate hydrolases"/>
    <property type="match status" value="1"/>
</dbReference>
<dbReference type="CDD" id="cd03697">
    <property type="entry name" value="EFTU_II"/>
    <property type="match status" value="1"/>
</dbReference>
<evidence type="ECO:0000313" key="9">
    <source>
        <dbReference type="Proteomes" id="UP000738325"/>
    </source>
</evidence>
<dbReference type="GO" id="GO:0005525">
    <property type="term" value="F:GTP binding"/>
    <property type="evidence" value="ECO:0007669"/>
    <property type="project" value="UniProtKB-KW"/>
</dbReference>
<accession>A0A9P6ULH1</accession>
<dbReference type="Gene3D" id="2.40.30.10">
    <property type="entry name" value="Translation factors"/>
    <property type="match status" value="2"/>
</dbReference>
<evidence type="ECO:0000256" key="4">
    <source>
        <dbReference type="ARBA" id="ARBA00022768"/>
    </source>
</evidence>
<dbReference type="Pfam" id="PF00009">
    <property type="entry name" value="GTP_EFTU"/>
    <property type="match status" value="1"/>
</dbReference>
<dbReference type="GO" id="GO:0005739">
    <property type="term" value="C:mitochondrion"/>
    <property type="evidence" value="ECO:0007669"/>
    <property type="project" value="GOC"/>
</dbReference>
<dbReference type="CDD" id="cd01884">
    <property type="entry name" value="EF_Tu"/>
    <property type="match status" value="1"/>
</dbReference>
<dbReference type="InterPro" id="IPR050055">
    <property type="entry name" value="EF-Tu_GTPase"/>
</dbReference>
<dbReference type="InterPro" id="IPR033720">
    <property type="entry name" value="EFTU_2"/>
</dbReference>
<dbReference type="Proteomes" id="UP000738325">
    <property type="component" value="Unassembled WGS sequence"/>
</dbReference>
<dbReference type="PRINTS" id="PR00315">
    <property type="entry name" value="ELONGATNFCT"/>
</dbReference>
<dbReference type="CDD" id="cd03707">
    <property type="entry name" value="EFTU_III"/>
    <property type="match status" value="1"/>
</dbReference>
<dbReference type="EMBL" id="JAAAIP010001051">
    <property type="protein sequence ID" value="KAG0310537.1"/>
    <property type="molecule type" value="Genomic_DNA"/>
</dbReference>
<organism evidence="8 9">
    <name type="scientific">Dissophora globulifera</name>
    <dbReference type="NCBI Taxonomy" id="979702"/>
    <lineage>
        <taxon>Eukaryota</taxon>
        <taxon>Fungi</taxon>
        <taxon>Fungi incertae sedis</taxon>
        <taxon>Mucoromycota</taxon>
        <taxon>Mortierellomycotina</taxon>
        <taxon>Mortierellomycetes</taxon>
        <taxon>Mortierellales</taxon>
        <taxon>Mortierellaceae</taxon>
        <taxon>Dissophora</taxon>
    </lineage>
</organism>
<dbReference type="InterPro" id="IPR009000">
    <property type="entry name" value="Transl_B-barrel_sf"/>
</dbReference>
<keyword evidence="4 8" id="KW-0251">Elongation factor</keyword>
<dbReference type="SUPFAM" id="SSF50465">
    <property type="entry name" value="EF-Tu/eEF-1alpha/eIF2-gamma C-terminal domain"/>
    <property type="match status" value="1"/>
</dbReference>
<dbReference type="Pfam" id="PF03144">
    <property type="entry name" value="GTP_EFTU_D2"/>
    <property type="match status" value="1"/>
</dbReference>
<dbReference type="Pfam" id="PF03143">
    <property type="entry name" value="GTP_EFTU_D3"/>
    <property type="match status" value="1"/>
</dbReference>
<evidence type="ECO:0000256" key="5">
    <source>
        <dbReference type="ARBA" id="ARBA00022917"/>
    </source>
</evidence>
<reference evidence="8" key="1">
    <citation type="journal article" date="2020" name="Fungal Divers.">
        <title>Resolving the Mortierellaceae phylogeny through synthesis of multi-gene phylogenetics and phylogenomics.</title>
        <authorList>
            <person name="Vandepol N."/>
            <person name="Liber J."/>
            <person name="Desiro A."/>
            <person name="Na H."/>
            <person name="Kennedy M."/>
            <person name="Barry K."/>
            <person name="Grigoriev I.V."/>
            <person name="Miller A.N."/>
            <person name="O'Donnell K."/>
            <person name="Stajich J.E."/>
            <person name="Bonito G."/>
        </authorList>
    </citation>
    <scope>NUCLEOTIDE SEQUENCE</scope>
    <source>
        <strain evidence="8">REB-010B</strain>
    </source>
</reference>
<dbReference type="FunFam" id="3.40.50.300:FF:000003">
    <property type="entry name" value="Elongation factor Tu"/>
    <property type="match status" value="1"/>
</dbReference>
<feature type="domain" description="Tr-type G" evidence="7">
    <location>
        <begin position="10"/>
        <end position="203"/>
    </location>
</feature>
<evidence type="ECO:0000256" key="3">
    <source>
        <dbReference type="ARBA" id="ARBA00022741"/>
    </source>
</evidence>
<dbReference type="GO" id="GO:0003746">
    <property type="term" value="F:translation elongation factor activity"/>
    <property type="evidence" value="ECO:0007669"/>
    <property type="project" value="UniProtKB-KW"/>
</dbReference>
<comment type="similarity">
    <text evidence="1">Belongs to the TRAFAC class translation factor GTPase superfamily. Classic translation factor GTPase family. EF-Tu/EF-1A subfamily.</text>
</comment>
<dbReference type="NCBIfam" id="NF009373">
    <property type="entry name" value="PRK12736.1"/>
    <property type="match status" value="1"/>
</dbReference>
<protein>
    <recommendedName>
        <fullName evidence="2">Elongation factor Tu, mitochondrial</fullName>
    </recommendedName>
</protein>
<gene>
    <name evidence="8" type="primary">TUF1_1</name>
    <name evidence="8" type="ORF">BGZ99_000327</name>
</gene>
<evidence type="ECO:0000259" key="7">
    <source>
        <dbReference type="PROSITE" id="PS51722"/>
    </source>
</evidence>
<dbReference type="GO" id="GO:0032543">
    <property type="term" value="P:mitochondrial translation"/>
    <property type="evidence" value="ECO:0007669"/>
    <property type="project" value="UniProtKB-ARBA"/>
</dbReference>
<dbReference type="AlphaFoldDB" id="A0A9P6ULH1"/>
<dbReference type="SUPFAM" id="SSF50447">
    <property type="entry name" value="Translation proteins"/>
    <property type="match status" value="1"/>
</dbReference>